<name>A0A835YK04_9STRA</name>
<accession>A0A835YK04</accession>
<evidence type="ECO:0000256" key="5">
    <source>
        <dbReference type="ARBA" id="ARBA00023136"/>
    </source>
</evidence>
<feature type="transmembrane region" description="Helical" evidence="6">
    <location>
        <begin position="6"/>
        <end position="28"/>
    </location>
</feature>
<evidence type="ECO:0000256" key="3">
    <source>
        <dbReference type="ARBA" id="ARBA00022692"/>
    </source>
</evidence>
<reference evidence="7" key="1">
    <citation type="submission" date="2021-02" db="EMBL/GenBank/DDBJ databases">
        <title>First Annotated Genome of the Yellow-green Alga Tribonema minus.</title>
        <authorList>
            <person name="Mahan K.M."/>
        </authorList>
    </citation>
    <scope>NUCLEOTIDE SEQUENCE</scope>
    <source>
        <strain evidence="7">UTEX B ZZ1240</strain>
    </source>
</reference>
<dbReference type="SUPFAM" id="SSF103473">
    <property type="entry name" value="MFS general substrate transporter"/>
    <property type="match status" value="1"/>
</dbReference>
<comment type="subcellular location">
    <subcellularLocation>
        <location evidence="1">Membrane</location>
        <topology evidence="1">Multi-pass membrane protein</topology>
    </subcellularLocation>
</comment>
<dbReference type="PANTHER" id="PTHR11654">
    <property type="entry name" value="OLIGOPEPTIDE TRANSPORTER-RELATED"/>
    <property type="match status" value="1"/>
</dbReference>
<feature type="transmembrane region" description="Helical" evidence="6">
    <location>
        <begin position="469"/>
        <end position="490"/>
    </location>
</feature>
<keyword evidence="4 6" id="KW-1133">Transmembrane helix</keyword>
<keyword evidence="5 6" id="KW-0472">Membrane</keyword>
<feature type="transmembrane region" description="Helical" evidence="6">
    <location>
        <begin position="544"/>
        <end position="566"/>
    </location>
</feature>
<feature type="transmembrane region" description="Helical" evidence="6">
    <location>
        <begin position="333"/>
        <end position="353"/>
    </location>
</feature>
<dbReference type="AlphaFoldDB" id="A0A835YK04"/>
<dbReference type="InterPro" id="IPR036259">
    <property type="entry name" value="MFS_trans_sf"/>
</dbReference>
<feature type="transmembrane region" description="Helical" evidence="6">
    <location>
        <begin position="35"/>
        <end position="56"/>
    </location>
</feature>
<evidence type="ECO:0000256" key="2">
    <source>
        <dbReference type="ARBA" id="ARBA00005982"/>
    </source>
</evidence>
<feature type="transmembrane region" description="Helical" evidence="6">
    <location>
        <begin position="141"/>
        <end position="164"/>
    </location>
</feature>
<comment type="caution">
    <text evidence="7">The sequence shown here is derived from an EMBL/GenBank/DDBJ whole genome shotgun (WGS) entry which is preliminary data.</text>
</comment>
<gene>
    <name evidence="7" type="ORF">JKP88DRAFT_203364</name>
</gene>
<evidence type="ECO:0000256" key="4">
    <source>
        <dbReference type="ARBA" id="ARBA00022989"/>
    </source>
</evidence>
<keyword evidence="8" id="KW-1185">Reference proteome</keyword>
<evidence type="ECO:0000313" key="7">
    <source>
        <dbReference type="EMBL" id="KAG5175873.1"/>
    </source>
</evidence>
<dbReference type="GO" id="GO:0022857">
    <property type="term" value="F:transmembrane transporter activity"/>
    <property type="evidence" value="ECO:0007669"/>
    <property type="project" value="InterPro"/>
</dbReference>
<proteinExistence type="inferred from homology"/>
<evidence type="ECO:0000256" key="6">
    <source>
        <dbReference type="SAM" id="Phobius"/>
    </source>
</evidence>
<comment type="similarity">
    <text evidence="2">Belongs to the major facilitator superfamily. Proton-dependent oligopeptide transporter (POT/PTR) (TC 2.A.17) family.</text>
</comment>
<dbReference type="InterPro" id="IPR000109">
    <property type="entry name" value="POT_fam"/>
</dbReference>
<feature type="transmembrane region" description="Helical" evidence="6">
    <location>
        <begin position="107"/>
        <end position="129"/>
    </location>
</feature>
<dbReference type="Proteomes" id="UP000664859">
    <property type="component" value="Unassembled WGS sequence"/>
</dbReference>
<keyword evidence="3 6" id="KW-0812">Transmembrane</keyword>
<sequence length="576" mass="61764">MCAVQYALWSGMCYVTPLLGGYVADAYLGRYKAILLFSSTYLVGLGLTAFATAPALDSANTATPALLFVGIYTIAIGTGGIKPNVSTFGADQFKDSCPQDTEEKASFFLYFYGSINLGALISYSLVAYICQYGVGGLGGEPWGFTVGFTIPCIAMAIAIVLFVAGSRRYTICGPVGGSMMSKSAAIIKDAVLLSMGDNGSAVHGAHWLNRASVLYGGKHMDSDVQAVRGLWRLMPLLAMQVPYWAVYAQMSTAFQNQGCQMDLSLNKSISVPVSALNIFDTLAILVLIPVFDRVIFPLVLAMQSWRSARRGRSTSQPIVMAGSTPGMSPLVKIGWGFAFAGAAVVVAGLVEVWRKAQVAAGDHAPVSHCLGGTASDYQYTQFQMYYRSGNPADKPAHCWQVPGCNQLDASGFLASMCILCDVIPRASSLSILWQIPQFILIGTSEILASVSAMEFFYSEAPASMKSTSSALNLLTTALGSWVTIPLIALVNMGSEERQWVPEDLNHGHLELFFFLLAGVSTAESGQVLRVLSLVLPSRLMCSTAVTTLSLSAMQGWMFFCASLMALEREIAETCRF</sequence>
<evidence type="ECO:0000313" key="8">
    <source>
        <dbReference type="Proteomes" id="UP000664859"/>
    </source>
</evidence>
<dbReference type="Pfam" id="PF00854">
    <property type="entry name" value="PTR2"/>
    <property type="match status" value="2"/>
</dbReference>
<feature type="transmembrane region" description="Helical" evidence="6">
    <location>
        <begin position="269"/>
        <end position="291"/>
    </location>
</feature>
<evidence type="ECO:0000256" key="1">
    <source>
        <dbReference type="ARBA" id="ARBA00004141"/>
    </source>
</evidence>
<organism evidence="7 8">
    <name type="scientific">Tribonema minus</name>
    <dbReference type="NCBI Taxonomy" id="303371"/>
    <lineage>
        <taxon>Eukaryota</taxon>
        <taxon>Sar</taxon>
        <taxon>Stramenopiles</taxon>
        <taxon>Ochrophyta</taxon>
        <taxon>PX clade</taxon>
        <taxon>Xanthophyceae</taxon>
        <taxon>Tribonematales</taxon>
        <taxon>Tribonemataceae</taxon>
        <taxon>Tribonema</taxon>
    </lineage>
</organism>
<dbReference type="Gene3D" id="1.20.1250.20">
    <property type="entry name" value="MFS general substrate transporter like domains"/>
    <property type="match status" value="1"/>
</dbReference>
<dbReference type="EMBL" id="JAFCMP010000544">
    <property type="protein sequence ID" value="KAG5175873.1"/>
    <property type="molecule type" value="Genomic_DNA"/>
</dbReference>
<protein>
    <submittedName>
        <fullName evidence="7">POT family-domain-containing protein</fullName>
    </submittedName>
</protein>
<dbReference type="OrthoDB" id="8904098at2759"/>
<feature type="transmembrane region" description="Helical" evidence="6">
    <location>
        <begin position="62"/>
        <end position="81"/>
    </location>
</feature>
<dbReference type="GO" id="GO:0016020">
    <property type="term" value="C:membrane"/>
    <property type="evidence" value="ECO:0007669"/>
    <property type="project" value="UniProtKB-SubCell"/>
</dbReference>